<dbReference type="OrthoDB" id="341511at2759"/>
<dbReference type="InterPro" id="IPR013894">
    <property type="entry name" value="RMI1_OB"/>
</dbReference>
<feature type="compositionally biased region" description="Polar residues" evidence="1">
    <location>
        <begin position="131"/>
        <end position="147"/>
    </location>
</feature>
<dbReference type="STRING" id="5539.A0A3E2H3L8"/>
<evidence type="ECO:0000313" key="4">
    <source>
        <dbReference type="EMBL" id="RFU27911.1"/>
    </source>
</evidence>
<evidence type="ECO:0000256" key="1">
    <source>
        <dbReference type="SAM" id="MobiDB-lite"/>
    </source>
</evidence>
<feature type="domain" description="RMI1 N-terminal" evidence="3">
    <location>
        <begin position="16"/>
        <end position="53"/>
    </location>
</feature>
<feature type="domain" description="RecQ mediated genome instability protein 1 OB-fold" evidence="2">
    <location>
        <begin position="65"/>
        <end position="227"/>
    </location>
</feature>
<evidence type="ECO:0000259" key="3">
    <source>
        <dbReference type="Pfam" id="PF21000"/>
    </source>
</evidence>
<dbReference type="InterPro" id="IPR042470">
    <property type="entry name" value="RMI1_N_C_sf"/>
</dbReference>
<dbReference type="Proteomes" id="UP000258309">
    <property type="component" value="Unassembled WGS sequence"/>
</dbReference>
<feature type="region of interest" description="Disordered" evidence="1">
    <location>
        <begin position="127"/>
        <end position="147"/>
    </location>
</feature>
<feature type="non-terminal residue" evidence="4">
    <location>
        <position position="1"/>
    </location>
</feature>
<evidence type="ECO:0000259" key="2">
    <source>
        <dbReference type="Pfam" id="PF08585"/>
    </source>
</evidence>
<accession>A0A3E2H3L8</accession>
<dbReference type="Gene3D" id="2.40.50.770">
    <property type="entry name" value="RecQ-mediated genome instability protein Rmi1, C-terminal domain"/>
    <property type="match status" value="1"/>
</dbReference>
<keyword evidence="5" id="KW-1185">Reference proteome</keyword>
<dbReference type="EMBL" id="NCSJ02000185">
    <property type="protein sequence ID" value="RFU27911.1"/>
    <property type="molecule type" value="Genomic_DNA"/>
</dbReference>
<comment type="caution">
    <text evidence="4">The sequence shown here is derived from an EMBL/GenBank/DDBJ whole genome shotgun (WGS) entry which is preliminary data.</text>
</comment>
<dbReference type="InterPro" id="IPR049363">
    <property type="entry name" value="RMI1_N"/>
</dbReference>
<dbReference type="OMA" id="MTSPDQI"/>
<dbReference type="AlphaFoldDB" id="A0A3E2H3L8"/>
<reference evidence="4 5" key="1">
    <citation type="submission" date="2018-05" db="EMBL/GenBank/DDBJ databases">
        <title>Draft genome sequence of Scytalidium lignicola DSM 105466, a ubiquitous saprotrophic fungus.</title>
        <authorList>
            <person name="Buettner E."/>
            <person name="Gebauer A.M."/>
            <person name="Hofrichter M."/>
            <person name="Liers C."/>
            <person name="Kellner H."/>
        </authorList>
    </citation>
    <scope>NUCLEOTIDE SEQUENCE [LARGE SCALE GENOMIC DNA]</scope>
    <source>
        <strain evidence="4 5">DSM 105466</strain>
    </source>
</reference>
<organism evidence="4 5">
    <name type="scientific">Scytalidium lignicola</name>
    <name type="common">Hyphomycete</name>
    <dbReference type="NCBI Taxonomy" id="5539"/>
    <lineage>
        <taxon>Eukaryota</taxon>
        <taxon>Fungi</taxon>
        <taxon>Dikarya</taxon>
        <taxon>Ascomycota</taxon>
        <taxon>Pezizomycotina</taxon>
        <taxon>Leotiomycetes</taxon>
        <taxon>Leotiomycetes incertae sedis</taxon>
        <taxon>Scytalidium</taxon>
    </lineage>
</organism>
<dbReference type="SMART" id="SM01161">
    <property type="entry name" value="DUF1767"/>
    <property type="match status" value="1"/>
</dbReference>
<name>A0A3E2H3L8_SCYLI</name>
<proteinExistence type="predicted"/>
<gene>
    <name evidence="4" type="ORF">B7463_g8456</name>
</gene>
<dbReference type="Pfam" id="PF08585">
    <property type="entry name" value="RMI1_N_C"/>
    <property type="match status" value="1"/>
</dbReference>
<feature type="non-terminal residue" evidence="4">
    <location>
        <position position="242"/>
    </location>
</feature>
<sequence>MATEQQLSQALTAANLPTPSSHFLSPILQSRTAPLPALIATAKHRLLSADLTTQNLLHNSTPSFPPNLSNPNTKSLVLTSGDIPVQVLDIEDLSQSKWSQIEAIESERNGETTRGREIIRIAPLGTENEGVGTQNAPGTNSQTTASATRSGGTFKLLLQDRLGQKVFGFELFQVEKIGYPPMMSIGCKLMLKKGCRVSRGMVLLEPSTTIVLGGKIEALDKSWKEGREGRLRAALGNREEET</sequence>
<protein>
    <submittedName>
        <fullName evidence="4">Uncharacterized protein</fullName>
    </submittedName>
</protein>
<dbReference type="Pfam" id="PF21000">
    <property type="entry name" value="RMI1_N_N"/>
    <property type="match status" value="1"/>
</dbReference>
<evidence type="ECO:0000313" key="5">
    <source>
        <dbReference type="Proteomes" id="UP000258309"/>
    </source>
</evidence>